<dbReference type="PATRIC" id="fig|1638788.3.peg.2220"/>
<dbReference type="EMBL" id="CP011339">
    <property type="protein sequence ID" value="AKV67313.1"/>
    <property type="molecule type" value="Genomic_DNA"/>
</dbReference>
<proteinExistence type="predicted"/>
<name>A0A0K1RZX2_9CHRO</name>
<reference evidence="2 3" key="1">
    <citation type="journal article" date="2016" name="Stand. Genomic Sci.">
        <title>Complete genome sequence and genomic characterization of Microcystis panniformis FACHB 1757 by third-generation sequencing.</title>
        <authorList>
            <person name="Zhang J.Y."/>
            <person name="Guan R."/>
            <person name="Zhang H.J."/>
            <person name="Li H."/>
            <person name="Xiao P."/>
            <person name="Yu G.L."/>
            <person name="Du L."/>
            <person name="Cao D.M."/>
            <person name="Zhu B.C."/>
            <person name="Li R.H."/>
            <person name="Lu Z.H."/>
        </authorList>
    </citation>
    <scope>NUCLEOTIDE SEQUENCE [LARGE SCALE GENOMIC DNA]</scope>
    <source>
        <strain evidence="2 3">FACHB-1757</strain>
    </source>
</reference>
<dbReference type="KEGG" id="mpk:VL20_2206"/>
<feature type="region of interest" description="Disordered" evidence="1">
    <location>
        <begin position="271"/>
        <end position="313"/>
    </location>
</feature>
<accession>A0A0K1RZX2</accession>
<evidence type="ECO:0000313" key="3">
    <source>
        <dbReference type="Proteomes" id="UP000068167"/>
    </source>
</evidence>
<gene>
    <name evidence="2" type="ORF">VL20_2206</name>
</gene>
<protein>
    <submittedName>
        <fullName evidence="2">Uncharacterized protein</fullName>
    </submittedName>
</protein>
<dbReference type="Proteomes" id="UP000068167">
    <property type="component" value="Chromosome"/>
</dbReference>
<organism evidence="2 3">
    <name type="scientific">Microcystis panniformis FACHB-1757</name>
    <dbReference type="NCBI Taxonomy" id="1638788"/>
    <lineage>
        <taxon>Bacteria</taxon>
        <taxon>Bacillati</taxon>
        <taxon>Cyanobacteriota</taxon>
        <taxon>Cyanophyceae</taxon>
        <taxon>Oscillatoriophycideae</taxon>
        <taxon>Chroococcales</taxon>
        <taxon>Microcystaceae</taxon>
        <taxon>Microcystis</taxon>
    </lineage>
</organism>
<evidence type="ECO:0000313" key="2">
    <source>
        <dbReference type="EMBL" id="AKV67313.1"/>
    </source>
</evidence>
<dbReference type="RefSeq" id="WP_052276300.1">
    <property type="nucleotide sequence ID" value="NZ_CP011339.1"/>
</dbReference>
<sequence>MYQAFETDVMDDLFYDQVEGPAQRGDYYDSYDAGDEFGEYDLAEADDDAFIGGLIRGIGSMLGSGQGFDEMEDWGEQGYDSGFDALEDALADALAEEDTDEFFRRLGRIARNVGRRVGQVAGRVGRGIGSVARVVGPIASMIPLPQAQLIGRIANVAGRLLADEADEFEALEDLFDLAETEDAIDAAAPFVSAVALRTAMPNISRLPRQTRRQLVSSVSQATRTLARRQGPAAARAVPRIVRGVSRTVAQRGLPARSVAPAVRRAAARVAQSPRTVRRLARPLTTTSGPSPHRPGRQSMSGGRPCPTCGRSHSYRLRGPVTIRIQGS</sequence>
<evidence type="ECO:0000256" key="1">
    <source>
        <dbReference type="SAM" id="MobiDB-lite"/>
    </source>
</evidence>
<keyword evidence="3" id="KW-1185">Reference proteome</keyword>
<dbReference type="AlphaFoldDB" id="A0A0K1RZX2"/>